<evidence type="ECO:0000313" key="10">
    <source>
        <dbReference type="Proteomes" id="UP000263957"/>
    </source>
</evidence>
<evidence type="ECO:0000256" key="7">
    <source>
        <dbReference type="ARBA" id="ARBA00022840"/>
    </source>
</evidence>
<dbReference type="InterPro" id="IPR013656">
    <property type="entry name" value="PAS_4"/>
</dbReference>
<dbReference type="CDD" id="cd00130">
    <property type="entry name" value="PAS"/>
    <property type="match status" value="1"/>
</dbReference>
<evidence type="ECO:0000256" key="2">
    <source>
        <dbReference type="ARBA" id="ARBA00012438"/>
    </source>
</evidence>
<dbReference type="SMART" id="SM00911">
    <property type="entry name" value="HWE_HK"/>
    <property type="match status" value="1"/>
</dbReference>
<dbReference type="GO" id="GO:0004673">
    <property type="term" value="F:protein histidine kinase activity"/>
    <property type="evidence" value="ECO:0007669"/>
    <property type="project" value="UniProtKB-EC"/>
</dbReference>
<sequence length="375" mass="42881">MPGRASVLQGCRCGHSLLTDLMKVRGVRGKNIRMTRHDSMPDSFGEKLFRDVADSWAMPMMILNKDLRFAYANDAYMTATETDWERLAGQYIFDIFPDVRGRQEPVEAKFREVFSGKRTTLEAQPYELIMPDGTVETRVWQAVQDPHYDEDGNVTHMIQRAEDITTQVELKRQNDYMENELAHRIRNMFAVIMATSRISGESADDVGTYVKDFNERLASMSRTYFELSRRNWRGLRLRDILESELIAIVGRNASRFTLDGPDFLLTVKASKDAAMIAHELAANARKFGCFSVPGGHLHLSWKLEDNFLVSVWKETGVGPVQPPVRTGFGTQIFKMFPRTRVEREYTDDGLIVTIHTQLLPSSYEDAANEFAEPFQ</sequence>
<dbReference type="PANTHER" id="PTHR41523:SF7">
    <property type="entry name" value="HISTIDINE KINASE"/>
    <property type="match status" value="1"/>
</dbReference>
<feature type="domain" description="Signal transduction histidine kinase HWE region" evidence="8">
    <location>
        <begin position="180"/>
        <end position="262"/>
    </location>
</feature>
<dbReference type="EC" id="2.7.13.3" evidence="2"/>
<keyword evidence="3" id="KW-0597">Phosphoprotein</keyword>
<evidence type="ECO:0000256" key="4">
    <source>
        <dbReference type="ARBA" id="ARBA00022679"/>
    </source>
</evidence>
<keyword evidence="5" id="KW-0547">Nucleotide-binding</keyword>
<dbReference type="EMBL" id="DOGS01000139">
    <property type="protein sequence ID" value="HBQ48616.1"/>
    <property type="molecule type" value="Genomic_DNA"/>
</dbReference>
<keyword evidence="4" id="KW-0808">Transferase</keyword>
<comment type="catalytic activity">
    <reaction evidence="1">
        <text>ATP + protein L-histidine = ADP + protein N-phospho-L-histidine.</text>
        <dbReference type="EC" id="2.7.13.3"/>
    </reaction>
</comment>
<organism evidence="9 10">
    <name type="scientific">Hyphomonas atlantica</name>
    <dbReference type="NCBI Taxonomy" id="1280948"/>
    <lineage>
        <taxon>Bacteria</taxon>
        <taxon>Pseudomonadati</taxon>
        <taxon>Pseudomonadota</taxon>
        <taxon>Alphaproteobacteria</taxon>
        <taxon>Hyphomonadales</taxon>
        <taxon>Hyphomonadaceae</taxon>
        <taxon>Hyphomonas</taxon>
    </lineage>
</organism>
<dbReference type="InterPro" id="IPR000014">
    <property type="entry name" value="PAS"/>
</dbReference>
<dbReference type="Pfam" id="PF08448">
    <property type="entry name" value="PAS_4"/>
    <property type="match status" value="1"/>
</dbReference>
<dbReference type="PANTHER" id="PTHR41523">
    <property type="entry name" value="TWO-COMPONENT SYSTEM SENSOR PROTEIN"/>
    <property type="match status" value="1"/>
</dbReference>
<comment type="caution">
    <text evidence="9">The sequence shown here is derived from an EMBL/GenBank/DDBJ whole genome shotgun (WGS) entry which is preliminary data.</text>
</comment>
<keyword evidence="7" id="KW-0067">ATP-binding</keyword>
<dbReference type="Gene3D" id="3.30.450.20">
    <property type="entry name" value="PAS domain"/>
    <property type="match status" value="1"/>
</dbReference>
<dbReference type="Pfam" id="PF07536">
    <property type="entry name" value="HWE_HK"/>
    <property type="match status" value="1"/>
</dbReference>
<proteinExistence type="predicted"/>
<dbReference type="AlphaFoldDB" id="A0A356W6Y5"/>
<evidence type="ECO:0000259" key="8">
    <source>
        <dbReference type="SMART" id="SM00911"/>
    </source>
</evidence>
<keyword evidence="6" id="KW-0418">Kinase</keyword>
<evidence type="ECO:0000313" key="9">
    <source>
        <dbReference type="EMBL" id="HBQ48616.1"/>
    </source>
</evidence>
<evidence type="ECO:0000256" key="6">
    <source>
        <dbReference type="ARBA" id="ARBA00022777"/>
    </source>
</evidence>
<dbReference type="GO" id="GO:0005524">
    <property type="term" value="F:ATP binding"/>
    <property type="evidence" value="ECO:0007669"/>
    <property type="project" value="UniProtKB-KW"/>
</dbReference>
<gene>
    <name evidence="9" type="ORF">DD728_06995</name>
</gene>
<name>A0A356W6Y5_9PROT</name>
<dbReference type="Proteomes" id="UP000263957">
    <property type="component" value="Unassembled WGS sequence"/>
</dbReference>
<protein>
    <recommendedName>
        <fullName evidence="2">histidine kinase</fullName>
        <ecNumber evidence="2">2.7.13.3</ecNumber>
    </recommendedName>
</protein>
<accession>A0A356W6Y5</accession>
<evidence type="ECO:0000256" key="5">
    <source>
        <dbReference type="ARBA" id="ARBA00022741"/>
    </source>
</evidence>
<reference evidence="9 10" key="1">
    <citation type="journal article" date="2018" name="Nat. Biotechnol.">
        <title>A standardized bacterial taxonomy based on genome phylogeny substantially revises the tree of life.</title>
        <authorList>
            <person name="Parks D.H."/>
            <person name="Chuvochina M."/>
            <person name="Waite D.W."/>
            <person name="Rinke C."/>
            <person name="Skarshewski A."/>
            <person name="Chaumeil P.A."/>
            <person name="Hugenholtz P."/>
        </authorList>
    </citation>
    <scope>NUCLEOTIDE SEQUENCE [LARGE SCALE GENOMIC DNA]</scope>
    <source>
        <strain evidence="9">UBA10378</strain>
    </source>
</reference>
<dbReference type="InterPro" id="IPR035965">
    <property type="entry name" value="PAS-like_dom_sf"/>
</dbReference>
<dbReference type="InterPro" id="IPR011102">
    <property type="entry name" value="Sig_transdc_His_kinase_HWE"/>
</dbReference>
<evidence type="ECO:0000256" key="3">
    <source>
        <dbReference type="ARBA" id="ARBA00022553"/>
    </source>
</evidence>
<evidence type="ECO:0000256" key="1">
    <source>
        <dbReference type="ARBA" id="ARBA00000085"/>
    </source>
</evidence>
<dbReference type="NCBIfam" id="TIGR00229">
    <property type="entry name" value="sensory_box"/>
    <property type="match status" value="1"/>
</dbReference>
<dbReference type="SUPFAM" id="SSF55785">
    <property type="entry name" value="PYP-like sensor domain (PAS domain)"/>
    <property type="match status" value="1"/>
</dbReference>